<dbReference type="AlphaFoldDB" id="A0A7D9JRL7"/>
<dbReference type="PROSITE" id="PS01360">
    <property type="entry name" value="ZF_MYND_1"/>
    <property type="match status" value="1"/>
</dbReference>
<dbReference type="InterPro" id="IPR056681">
    <property type="entry name" value="DUF7779"/>
</dbReference>
<dbReference type="InterPro" id="IPR011050">
    <property type="entry name" value="Pectin_lyase_fold/virulence"/>
</dbReference>
<dbReference type="SUPFAM" id="SSF48452">
    <property type="entry name" value="TPR-like"/>
    <property type="match status" value="1"/>
</dbReference>
<dbReference type="SUPFAM" id="SSF51126">
    <property type="entry name" value="Pectin lyase-like"/>
    <property type="match status" value="1"/>
</dbReference>
<gene>
    <name evidence="4" type="ORF">PACLA_8A022302</name>
</gene>
<evidence type="ECO:0000256" key="1">
    <source>
        <dbReference type="ARBA" id="ARBA00022723"/>
    </source>
</evidence>
<protein>
    <submittedName>
        <fullName evidence="4">Stress-induced-phospho 1</fullName>
    </submittedName>
</protein>
<keyword evidence="3" id="KW-0862">Zinc</keyword>
<keyword evidence="2" id="KW-0863">Zinc-finger</keyword>
<proteinExistence type="predicted"/>
<dbReference type="PROSITE" id="PS50865">
    <property type="entry name" value="ZF_MYND_2"/>
    <property type="match status" value="1"/>
</dbReference>
<dbReference type="PANTHER" id="PTHR35205:SF1">
    <property type="entry name" value="ZU5 DOMAIN-CONTAINING PROTEIN"/>
    <property type="match status" value="1"/>
</dbReference>
<dbReference type="InterPro" id="IPR012334">
    <property type="entry name" value="Pectin_lyas_fold"/>
</dbReference>
<comment type="caution">
    <text evidence="4">The sequence shown here is derived from an EMBL/GenBank/DDBJ whole genome shotgun (WGS) entry which is preliminary data.</text>
</comment>
<dbReference type="InterPro" id="IPR002893">
    <property type="entry name" value="Znf_MYND"/>
</dbReference>
<sequence length="1253" mass="142520">EKLLYSLQNFQTLLNKEIRGIKENVDRLKLEQLTLHNQYVSTVQDVEKIKSKVAKMGTTTSETPYVFYAPRKNPWFAGRLTEIEDLASLLQLDQGTTSKPKVNTAAVCGLGGVGKTSLATEYAQQRKDFYTGGVYWFSGEDNTTFENSVYDVATRFGTQRDSFGLTFSATLEMISRNKNPWLIILDNMDQSSLSSNVVKLVSGPWQQDASGHLVITTRRKPTALANDIRDFDERCVLSLKCFEIEEGKKFLFRRVGTVHDEEVDRVAEKLVQQLGGLPLALEQAGAYIKSLPCTIPQYLELYEKQHLRLLNRQKATPVSVYDSPERLAVRTTWHLNFEHIKQSVDDGKSAVRFLYASAFLNPNEIQKDIINIGEPPVEDEEFSECVKTTLGRQQVVKLLTDFSLFKETLSSNLNVHQLVQEVILENLNQEEELQSINDAIRMLHYAFQNCSSPDELLSNETEERPSIICGDQSRFYNWHKLCLHSYDLVRHLKRMFKLSNVDCVKIFLPETARIVYECAVHLSANSKHDEAKEVVNFAICIFNLSNQQIPASSLFPHTMPLPELFRRQIQYSCNTPASTMKDDSRDGVEMPIPSVSSEQLEEMRMKGNDLFKNGFYNDALKIYSEVIDISKNTAFFDVMLLSNRASVYLKLGQYDEALQDAEEYILQRPKCWRGYAKKALALIELKNMQDACVAASIAYYYERNLFRDFEPFRRIFGSSMEKRLFVCHDTLSLSKALWKIRILDHCRNLSRNNSEGFPVVILENGDYLVSSHTIDSDLFGSYGKVRSLTIKNCILVGGEGECSITFDDNHCVGFGEVFMAYNVSFRTRFSNCHFLPDSVVKLTHCSFESSNNSYTSFCCYGELKVDSCKFYNCTKGGLLVVGDAEVENSTFFGNEVALEVREGGRLLVRKSRMYGNKRQGLLIGPKASECVVEDCELYDNELSGILVVNCASDVIIKGNRIYDNDEPGISVIINSNVSIIENKILKNNHWGILLTSSRAVIKENKIHNNQCGGIFLQTSCSSGRSVIEYNDICNNCGPGICDHEQLSKASENKFQNNKEKRNQSTAQSEAKLCYYCKKPENKLKQCTNCFTAQYCGRECQKSDWKNHKKVCDRFLSDGSIVVNYVRKPIMTEHLSPNKHIPFKTSERAPGLLPVGPQYCPPPDTTTRFIVKVSSAEMDRGRKDFNPSVVRLYDRSLKIDGILTDADQIHQLAWQHGTMGQLYSSFKKLFMWAKGPEHGKLRVFTNEFPPYQHW</sequence>
<dbReference type="Pfam" id="PF01753">
    <property type="entry name" value="zf-MYND"/>
    <property type="match status" value="1"/>
</dbReference>
<accession>A0A7D9JRL7</accession>
<dbReference type="PANTHER" id="PTHR35205">
    <property type="entry name" value="NB-ARC AND TPR DOMAIN PROTEIN"/>
    <property type="match status" value="1"/>
</dbReference>
<dbReference type="Gene3D" id="6.10.140.2220">
    <property type="match status" value="1"/>
</dbReference>
<dbReference type="InterPro" id="IPR027417">
    <property type="entry name" value="P-loop_NTPase"/>
</dbReference>
<evidence type="ECO:0000313" key="4">
    <source>
        <dbReference type="EMBL" id="CAB4035158.1"/>
    </source>
</evidence>
<dbReference type="EMBL" id="CACRXK020020775">
    <property type="protein sequence ID" value="CAB4035158.1"/>
    <property type="molecule type" value="Genomic_DNA"/>
</dbReference>
<evidence type="ECO:0000313" key="5">
    <source>
        <dbReference type="Proteomes" id="UP001152795"/>
    </source>
</evidence>
<dbReference type="GO" id="GO:0043531">
    <property type="term" value="F:ADP binding"/>
    <property type="evidence" value="ECO:0007669"/>
    <property type="project" value="InterPro"/>
</dbReference>
<dbReference type="SMART" id="SM00028">
    <property type="entry name" value="TPR"/>
    <property type="match status" value="3"/>
</dbReference>
<dbReference type="Gene3D" id="3.40.50.300">
    <property type="entry name" value="P-loop containing nucleotide triphosphate hydrolases"/>
    <property type="match status" value="1"/>
</dbReference>
<dbReference type="Gene3D" id="2.160.20.10">
    <property type="entry name" value="Single-stranded right-handed beta-helix, Pectin lyase-like"/>
    <property type="match status" value="1"/>
</dbReference>
<name>A0A7D9JRL7_PARCT</name>
<keyword evidence="5" id="KW-1185">Reference proteome</keyword>
<dbReference type="InterPro" id="IPR019734">
    <property type="entry name" value="TPR_rpt"/>
</dbReference>
<keyword evidence="1" id="KW-0479">Metal-binding</keyword>
<evidence type="ECO:0000256" key="2">
    <source>
        <dbReference type="ARBA" id="ARBA00022771"/>
    </source>
</evidence>
<feature type="non-terminal residue" evidence="4">
    <location>
        <position position="1"/>
    </location>
</feature>
<dbReference type="InterPro" id="IPR039448">
    <property type="entry name" value="Beta_helix"/>
</dbReference>
<dbReference type="PRINTS" id="PR00364">
    <property type="entry name" value="DISEASERSIST"/>
</dbReference>
<dbReference type="Gene3D" id="1.25.40.10">
    <property type="entry name" value="Tetratricopeptide repeat domain"/>
    <property type="match status" value="1"/>
</dbReference>
<dbReference type="SUPFAM" id="SSF52540">
    <property type="entry name" value="P-loop containing nucleoside triphosphate hydrolases"/>
    <property type="match status" value="1"/>
</dbReference>
<dbReference type="InterPro" id="IPR006626">
    <property type="entry name" value="PbH1"/>
</dbReference>
<dbReference type="Proteomes" id="UP001152795">
    <property type="component" value="Unassembled WGS sequence"/>
</dbReference>
<evidence type="ECO:0000256" key="3">
    <source>
        <dbReference type="ARBA" id="ARBA00022833"/>
    </source>
</evidence>
<dbReference type="InterPro" id="IPR011990">
    <property type="entry name" value="TPR-like_helical_dom_sf"/>
</dbReference>
<dbReference type="Pfam" id="PF13229">
    <property type="entry name" value="Beta_helix"/>
    <property type="match status" value="1"/>
</dbReference>
<dbReference type="OrthoDB" id="765884at2759"/>
<dbReference type="GO" id="GO:0008270">
    <property type="term" value="F:zinc ion binding"/>
    <property type="evidence" value="ECO:0007669"/>
    <property type="project" value="UniProtKB-KW"/>
</dbReference>
<organism evidence="4 5">
    <name type="scientific">Paramuricea clavata</name>
    <name type="common">Red gorgonian</name>
    <name type="synonym">Violescent sea-whip</name>
    <dbReference type="NCBI Taxonomy" id="317549"/>
    <lineage>
        <taxon>Eukaryota</taxon>
        <taxon>Metazoa</taxon>
        <taxon>Cnidaria</taxon>
        <taxon>Anthozoa</taxon>
        <taxon>Octocorallia</taxon>
        <taxon>Malacalcyonacea</taxon>
        <taxon>Plexauridae</taxon>
        <taxon>Paramuricea</taxon>
    </lineage>
</organism>
<reference evidence="4" key="1">
    <citation type="submission" date="2020-04" db="EMBL/GenBank/DDBJ databases">
        <authorList>
            <person name="Alioto T."/>
            <person name="Alioto T."/>
            <person name="Gomez Garrido J."/>
        </authorList>
    </citation>
    <scope>NUCLEOTIDE SEQUENCE</scope>
    <source>
        <strain evidence="4">A484AB</strain>
    </source>
</reference>
<dbReference type="SUPFAM" id="SSF144232">
    <property type="entry name" value="HIT/MYND zinc finger-like"/>
    <property type="match status" value="1"/>
</dbReference>
<dbReference type="SMART" id="SM00710">
    <property type="entry name" value="PbH1"/>
    <property type="match status" value="7"/>
</dbReference>
<dbReference type="Pfam" id="PF25000">
    <property type="entry name" value="DUF7779"/>
    <property type="match status" value="1"/>
</dbReference>